<name>A0A1Y2HFE2_9FUNG</name>
<keyword evidence="2" id="KW-1185">Reference proteome</keyword>
<dbReference type="EMBL" id="MCFL01000046">
    <property type="protein sequence ID" value="ORZ32423.1"/>
    <property type="molecule type" value="Genomic_DNA"/>
</dbReference>
<organism evidence="1 2">
    <name type="scientific">Catenaria anguillulae PL171</name>
    <dbReference type="NCBI Taxonomy" id="765915"/>
    <lineage>
        <taxon>Eukaryota</taxon>
        <taxon>Fungi</taxon>
        <taxon>Fungi incertae sedis</taxon>
        <taxon>Blastocladiomycota</taxon>
        <taxon>Blastocladiomycetes</taxon>
        <taxon>Blastocladiales</taxon>
        <taxon>Catenariaceae</taxon>
        <taxon>Catenaria</taxon>
    </lineage>
</organism>
<evidence type="ECO:0000313" key="2">
    <source>
        <dbReference type="Proteomes" id="UP000193411"/>
    </source>
</evidence>
<sequence>MTDSFHTCMPSPAFAQARTPATATLSRAVSLTLSLISVTSTEANLACTFSSAALSSGVVCTRSNMGVTTGPSCLTDLRLNRLTTSTKMSLHAPGTVFANPARIDLNRFKSASMTFVTSADGGCALNSFKSTPCAAARSPLRNMSVMASTSPSSAPSTSIFLTLPRAAHNLPANCLSLVSAISSARKRKCVSVAPVGRCL</sequence>
<proteinExistence type="predicted"/>
<gene>
    <name evidence="1" type="ORF">BCR44DRAFT_1440172</name>
</gene>
<comment type="caution">
    <text evidence="1">The sequence shown here is derived from an EMBL/GenBank/DDBJ whole genome shotgun (WGS) entry which is preliminary data.</text>
</comment>
<protein>
    <submittedName>
        <fullName evidence="1">Uncharacterized protein</fullName>
    </submittedName>
</protein>
<feature type="non-terminal residue" evidence="1">
    <location>
        <position position="199"/>
    </location>
</feature>
<evidence type="ECO:0000313" key="1">
    <source>
        <dbReference type="EMBL" id="ORZ32423.1"/>
    </source>
</evidence>
<accession>A0A1Y2HFE2</accession>
<reference evidence="1 2" key="1">
    <citation type="submission" date="2016-07" db="EMBL/GenBank/DDBJ databases">
        <title>Pervasive Adenine N6-methylation of Active Genes in Fungi.</title>
        <authorList>
            <consortium name="DOE Joint Genome Institute"/>
            <person name="Mondo S.J."/>
            <person name="Dannebaum R.O."/>
            <person name="Kuo R.C."/>
            <person name="Labutti K."/>
            <person name="Haridas S."/>
            <person name="Kuo A."/>
            <person name="Salamov A."/>
            <person name="Ahrendt S.R."/>
            <person name="Lipzen A."/>
            <person name="Sullivan W."/>
            <person name="Andreopoulos W.B."/>
            <person name="Clum A."/>
            <person name="Lindquist E."/>
            <person name="Daum C."/>
            <person name="Ramamoorthy G.K."/>
            <person name="Gryganskyi A."/>
            <person name="Culley D."/>
            <person name="Magnuson J.K."/>
            <person name="James T.Y."/>
            <person name="O'Malley M.A."/>
            <person name="Stajich J.E."/>
            <person name="Spatafora J.W."/>
            <person name="Visel A."/>
            <person name="Grigoriev I.V."/>
        </authorList>
    </citation>
    <scope>NUCLEOTIDE SEQUENCE [LARGE SCALE GENOMIC DNA]</scope>
    <source>
        <strain evidence="1 2">PL171</strain>
    </source>
</reference>
<dbReference type="Proteomes" id="UP000193411">
    <property type="component" value="Unassembled WGS sequence"/>
</dbReference>
<dbReference type="AlphaFoldDB" id="A0A1Y2HFE2"/>